<dbReference type="GO" id="GO:0003723">
    <property type="term" value="F:RNA binding"/>
    <property type="evidence" value="ECO:0007669"/>
    <property type="project" value="InterPro"/>
</dbReference>
<dbReference type="Gene3D" id="2.40.50.140">
    <property type="entry name" value="Nucleic acid-binding proteins"/>
    <property type="match status" value="1"/>
</dbReference>
<dbReference type="SUPFAM" id="SSF50249">
    <property type="entry name" value="Nucleic acid-binding proteins"/>
    <property type="match status" value="1"/>
</dbReference>
<feature type="region of interest" description="Disordered" evidence="1">
    <location>
        <begin position="1"/>
        <end position="26"/>
    </location>
</feature>
<dbReference type="InterPro" id="IPR012340">
    <property type="entry name" value="NA-bd_OB-fold"/>
</dbReference>
<organism evidence="3">
    <name type="scientific">viral metagenome</name>
    <dbReference type="NCBI Taxonomy" id="1070528"/>
    <lineage>
        <taxon>unclassified sequences</taxon>
        <taxon>metagenomes</taxon>
        <taxon>organismal metagenomes</taxon>
    </lineage>
</organism>
<dbReference type="PANTHER" id="PTHR21668">
    <property type="entry name" value="EIF-1A"/>
    <property type="match status" value="1"/>
</dbReference>
<evidence type="ECO:0000256" key="1">
    <source>
        <dbReference type="SAM" id="MobiDB-lite"/>
    </source>
</evidence>
<dbReference type="GO" id="GO:0003743">
    <property type="term" value="F:translation initiation factor activity"/>
    <property type="evidence" value="ECO:0007669"/>
    <property type="project" value="InterPro"/>
</dbReference>
<dbReference type="AlphaFoldDB" id="A0A6C0HXW3"/>
<accession>A0A6C0HXW3</accession>
<dbReference type="InterPro" id="IPR006196">
    <property type="entry name" value="RNA-binding_domain_S1_IF1"/>
</dbReference>
<protein>
    <recommendedName>
        <fullName evidence="2">S1-like domain-containing protein</fullName>
    </recommendedName>
</protein>
<dbReference type="InterPro" id="IPR001253">
    <property type="entry name" value="TIF_eIF-1A"/>
</dbReference>
<dbReference type="Pfam" id="PF01176">
    <property type="entry name" value="eIF-1a"/>
    <property type="match status" value="1"/>
</dbReference>
<sequence>MVKNVKGGSGHKGQARKYTTTNNVNSNNTRLALEEGELYAQVTKNMGNGMCHVICQDKITRLCFIRGKFRGRGKRDNTITNGKWVLVGLRDYESEKKDKLENCDLLEVYQDPDKDRLISRVPTMDWSIFIANDNASSSTNSDDVEFISERQEDYLKLMKSIEEATNKTIGTTTTTTTAAADDEQFDFNDI</sequence>
<dbReference type="EMBL" id="MN740029">
    <property type="protein sequence ID" value="QHT84965.1"/>
    <property type="molecule type" value="Genomic_DNA"/>
</dbReference>
<name>A0A6C0HXW3_9ZZZZ</name>
<reference evidence="3" key="1">
    <citation type="journal article" date="2020" name="Nature">
        <title>Giant virus diversity and host interactions through global metagenomics.</title>
        <authorList>
            <person name="Schulz F."/>
            <person name="Roux S."/>
            <person name="Paez-Espino D."/>
            <person name="Jungbluth S."/>
            <person name="Walsh D.A."/>
            <person name="Denef V.J."/>
            <person name="McMahon K.D."/>
            <person name="Konstantinidis K.T."/>
            <person name="Eloe-Fadrosh E.A."/>
            <person name="Kyrpides N.C."/>
            <person name="Woyke T."/>
        </authorList>
    </citation>
    <scope>NUCLEOTIDE SEQUENCE</scope>
    <source>
        <strain evidence="3">GVMAG-M-3300023184-178</strain>
    </source>
</reference>
<feature type="domain" description="S1-like" evidence="2">
    <location>
        <begin position="27"/>
        <end position="110"/>
    </location>
</feature>
<evidence type="ECO:0000259" key="2">
    <source>
        <dbReference type="PROSITE" id="PS50832"/>
    </source>
</evidence>
<evidence type="ECO:0000313" key="3">
    <source>
        <dbReference type="EMBL" id="QHT84965.1"/>
    </source>
</evidence>
<dbReference type="PROSITE" id="PS50832">
    <property type="entry name" value="S1_IF1_TYPE"/>
    <property type="match status" value="1"/>
</dbReference>
<proteinExistence type="predicted"/>
<dbReference type="SMART" id="SM00652">
    <property type="entry name" value="eIF1a"/>
    <property type="match status" value="1"/>
</dbReference>